<comment type="caution">
    <text evidence="7">The sequence shown here is derived from an EMBL/GenBank/DDBJ whole genome shotgun (WGS) entry which is preliminary data.</text>
</comment>
<keyword evidence="4" id="KW-0479">Metal-binding</keyword>
<dbReference type="PRINTS" id="PR00690">
    <property type="entry name" value="ADHESNFAMILY"/>
</dbReference>
<reference evidence="7" key="1">
    <citation type="submission" date="2023-05" db="EMBL/GenBank/DDBJ databases">
        <title>Whole genome sequence of Commensalibacter sp.</title>
        <authorList>
            <person name="Charoenyingcharoen P."/>
            <person name="Yukphan P."/>
        </authorList>
    </citation>
    <scope>NUCLEOTIDE SEQUENCE</scope>
    <source>
        <strain evidence="7">TBRC 16381</strain>
    </source>
</reference>
<gene>
    <name evidence="7" type="ORF">QJV27_07335</name>
</gene>
<evidence type="ECO:0000256" key="2">
    <source>
        <dbReference type="ARBA" id="ARBA00011028"/>
    </source>
</evidence>
<sequence>MTNLVFASPPIQVVAGENMYGDIASQLGGKRVQVRVILNNPDQDPHLFELTPSIGKMVKQADLVIANGLGYDAWLGRLLNKSQLKSEQIISIQTLLSKKDGENPHLWYDLQAIDILSKRLEQAYIQLRPDQKAFFSQKLDQLKTEISSIDKRIKKIRDHYTQVKVAATEPVFGLMAKALGFEILEEPYQWTVMNGGEPTPKQVAQFQNDLKTHKIQVLFYNDQVVTPATEQLKKIAQQSSVPVVGISETMPTDLNYQQWINQTLDKVENALKSMPK</sequence>
<dbReference type="SUPFAM" id="SSF53807">
    <property type="entry name" value="Helical backbone' metal receptor"/>
    <property type="match status" value="1"/>
</dbReference>
<dbReference type="PRINTS" id="PR00691">
    <property type="entry name" value="ADHESINB"/>
</dbReference>
<evidence type="ECO:0000256" key="5">
    <source>
        <dbReference type="ARBA" id="ARBA00022729"/>
    </source>
</evidence>
<keyword evidence="3 6" id="KW-0813">Transport</keyword>
<dbReference type="Gene3D" id="3.40.50.1980">
    <property type="entry name" value="Nitrogenase molybdenum iron protein domain"/>
    <property type="match status" value="2"/>
</dbReference>
<organism evidence="7 8">
    <name type="scientific">Commensalibacter oyaizuii</name>
    <dbReference type="NCBI Taxonomy" id="3043873"/>
    <lineage>
        <taxon>Bacteria</taxon>
        <taxon>Pseudomonadati</taxon>
        <taxon>Pseudomonadota</taxon>
        <taxon>Alphaproteobacteria</taxon>
        <taxon>Acetobacterales</taxon>
        <taxon>Acetobacteraceae</taxon>
    </lineage>
</organism>
<dbReference type="InterPro" id="IPR006128">
    <property type="entry name" value="Lipoprotein_PsaA-like"/>
</dbReference>
<evidence type="ECO:0000313" key="8">
    <source>
        <dbReference type="Proteomes" id="UP001431634"/>
    </source>
</evidence>
<dbReference type="PANTHER" id="PTHR42953:SF1">
    <property type="entry name" value="METAL-BINDING PROTEIN HI_0362-RELATED"/>
    <property type="match status" value="1"/>
</dbReference>
<dbReference type="PANTHER" id="PTHR42953">
    <property type="entry name" value="HIGH-AFFINITY ZINC UPTAKE SYSTEM PROTEIN ZNUA-RELATED"/>
    <property type="match status" value="1"/>
</dbReference>
<name>A0ABT6Q3N0_9PROT</name>
<dbReference type="Pfam" id="PF01297">
    <property type="entry name" value="ZnuA"/>
    <property type="match status" value="1"/>
</dbReference>
<dbReference type="InterPro" id="IPR050492">
    <property type="entry name" value="Bact_metal-bind_prot9"/>
</dbReference>
<evidence type="ECO:0000256" key="3">
    <source>
        <dbReference type="ARBA" id="ARBA00022448"/>
    </source>
</evidence>
<evidence type="ECO:0000313" key="7">
    <source>
        <dbReference type="EMBL" id="MDI2091181.1"/>
    </source>
</evidence>
<comment type="subcellular location">
    <subcellularLocation>
        <location evidence="1">Cell envelope</location>
    </subcellularLocation>
</comment>
<dbReference type="InterPro" id="IPR006127">
    <property type="entry name" value="ZnuA-like"/>
</dbReference>
<proteinExistence type="inferred from homology"/>
<evidence type="ECO:0000256" key="4">
    <source>
        <dbReference type="ARBA" id="ARBA00022723"/>
    </source>
</evidence>
<evidence type="ECO:0000256" key="6">
    <source>
        <dbReference type="RuleBase" id="RU003512"/>
    </source>
</evidence>
<dbReference type="Proteomes" id="UP001431634">
    <property type="component" value="Unassembled WGS sequence"/>
</dbReference>
<dbReference type="RefSeq" id="WP_281448277.1">
    <property type="nucleotide sequence ID" value="NZ_JASBAO010000001.1"/>
</dbReference>
<comment type="similarity">
    <text evidence="2 6">Belongs to the bacterial solute-binding protein 9 family.</text>
</comment>
<evidence type="ECO:0000256" key="1">
    <source>
        <dbReference type="ARBA" id="ARBA00004196"/>
    </source>
</evidence>
<keyword evidence="5" id="KW-0732">Signal</keyword>
<dbReference type="EMBL" id="JASBAO010000001">
    <property type="protein sequence ID" value="MDI2091181.1"/>
    <property type="molecule type" value="Genomic_DNA"/>
</dbReference>
<accession>A0ABT6Q3N0</accession>
<keyword evidence="8" id="KW-1185">Reference proteome</keyword>
<protein>
    <submittedName>
        <fullName evidence="7">Zinc ABC transporter substrate-binding protein</fullName>
    </submittedName>
</protein>
<dbReference type="InterPro" id="IPR006129">
    <property type="entry name" value="AdhesinB"/>
</dbReference>